<dbReference type="EMBL" id="JAPQKS010000007">
    <property type="protein sequence ID" value="KAJ5220082.1"/>
    <property type="molecule type" value="Genomic_DNA"/>
</dbReference>
<evidence type="ECO:0000313" key="1">
    <source>
        <dbReference type="EMBL" id="KAJ5220082.1"/>
    </source>
</evidence>
<evidence type="ECO:0000313" key="2">
    <source>
        <dbReference type="Proteomes" id="UP001150941"/>
    </source>
</evidence>
<organism evidence="1 2">
    <name type="scientific">Penicillium chermesinum</name>
    <dbReference type="NCBI Taxonomy" id="63820"/>
    <lineage>
        <taxon>Eukaryota</taxon>
        <taxon>Fungi</taxon>
        <taxon>Dikarya</taxon>
        <taxon>Ascomycota</taxon>
        <taxon>Pezizomycotina</taxon>
        <taxon>Eurotiomycetes</taxon>
        <taxon>Eurotiomycetidae</taxon>
        <taxon>Eurotiales</taxon>
        <taxon>Aspergillaceae</taxon>
        <taxon>Penicillium</taxon>
    </lineage>
</organism>
<name>A0A9W9TEP9_9EURO</name>
<reference evidence="1" key="2">
    <citation type="journal article" date="2023" name="IMA Fungus">
        <title>Comparative genomic study of the Penicillium genus elucidates a diverse pangenome and 15 lateral gene transfer events.</title>
        <authorList>
            <person name="Petersen C."/>
            <person name="Sorensen T."/>
            <person name="Nielsen M.R."/>
            <person name="Sondergaard T.E."/>
            <person name="Sorensen J.L."/>
            <person name="Fitzpatrick D.A."/>
            <person name="Frisvad J.C."/>
            <person name="Nielsen K.L."/>
        </authorList>
    </citation>
    <scope>NUCLEOTIDE SEQUENCE</scope>
    <source>
        <strain evidence="1">IBT 19713</strain>
    </source>
</reference>
<keyword evidence="2" id="KW-1185">Reference proteome</keyword>
<dbReference type="Proteomes" id="UP001150941">
    <property type="component" value="Unassembled WGS sequence"/>
</dbReference>
<accession>A0A9W9TEP9</accession>
<reference evidence="1" key="1">
    <citation type="submission" date="2022-11" db="EMBL/GenBank/DDBJ databases">
        <authorList>
            <person name="Petersen C."/>
        </authorList>
    </citation>
    <scope>NUCLEOTIDE SEQUENCE</scope>
    <source>
        <strain evidence="1">IBT 19713</strain>
    </source>
</reference>
<dbReference type="GeneID" id="83205885"/>
<gene>
    <name evidence="1" type="ORF">N7468_009286</name>
</gene>
<dbReference type="OrthoDB" id="4312812at2759"/>
<dbReference type="AlphaFoldDB" id="A0A9W9TEP9"/>
<dbReference type="InterPro" id="IPR023578">
    <property type="entry name" value="Ras_GEF_dom_sf"/>
</dbReference>
<dbReference type="SUPFAM" id="SSF48366">
    <property type="entry name" value="Ras GEF"/>
    <property type="match status" value="1"/>
</dbReference>
<proteinExistence type="predicted"/>
<comment type="caution">
    <text evidence="1">The sequence shown here is derived from an EMBL/GenBank/DDBJ whole genome shotgun (WGS) entry which is preliminary data.</text>
</comment>
<protein>
    <submittedName>
        <fullName evidence="1">Uncharacterized protein</fullName>
    </submittedName>
</protein>
<dbReference type="RefSeq" id="XP_058326912.1">
    <property type="nucleotide sequence ID" value="XM_058478582.1"/>
</dbReference>
<sequence length="449" mass="51799">MALDYDQSYKSLFQAGLEVPRYVVNSYRWWEDEAMTVMWAFNVAEISLVIRFSLYQMGDLPREMLRRRNASAIDTFLHNLADPREQQLLSTLSHAQRVEEILRRSTVQAQDPVPWGWFPPLPGHGLEPKAIALAIETESHFHFKRIAFEELVRISLGYSAPSVEWFMSQHTAFYCYLKDHLKAYPDEFPLYMEVEKQLHMVSGFIAGPIQQLFRSQPPSLIPILKVFSVLAVRFRRLYVHVPKMNWYTPFDTSIQFLEDFLGSTSTNDLARSMTANDEKDFSRLTYDSLLSEDAYVRQLLANWHNLSIAVWECCSGLPYSIPYLRDCAHTLYSRRNYHSLTAMLEGIHRYSISTAQSRGLNSTHGGMVVVDPVVFQDAVLLRRPDDNYAAYRQHYAVYPGVPFSSPSPREPEVWPGSSPAFARISADHFLRSLSEIIFSGTQDPPFRDR</sequence>